<keyword evidence="1" id="KW-1133">Transmembrane helix</keyword>
<reference evidence="3" key="1">
    <citation type="submission" date="2016-10" db="EMBL/GenBank/DDBJ databases">
        <authorList>
            <person name="Wibberg D."/>
        </authorList>
    </citation>
    <scope>NUCLEOTIDE SEQUENCE [LARGE SCALE GENOMIC DNA]</scope>
</reference>
<feature type="transmembrane region" description="Helical" evidence="1">
    <location>
        <begin position="50"/>
        <end position="71"/>
    </location>
</feature>
<dbReference type="EMBL" id="FMUE01000009">
    <property type="protein sequence ID" value="SCX30974.1"/>
    <property type="molecule type" value="Genomic_DNA"/>
</dbReference>
<name>A0A1R3U2Z2_9HYPH</name>
<gene>
    <name evidence="2" type="ORF">DSM25559_3627</name>
</gene>
<keyword evidence="1" id="KW-0472">Membrane</keyword>
<organism evidence="2 3">
    <name type="scientific">Agrobacterium rosae</name>
    <dbReference type="NCBI Taxonomy" id="1972867"/>
    <lineage>
        <taxon>Bacteria</taxon>
        <taxon>Pseudomonadati</taxon>
        <taxon>Pseudomonadota</taxon>
        <taxon>Alphaproteobacteria</taxon>
        <taxon>Hyphomicrobiales</taxon>
        <taxon>Rhizobiaceae</taxon>
        <taxon>Rhizobium/Agrobacterium group</taxon>
        <taxon>Agrobacterium</taxon>
    </lineage>
</organism>
<keyword evidence="1" id="KW-0812">Transmembrane</keyword>
<proteinExistence type="predicted"/>
<evidence type="ECO:0000256" key="1">
    <source>
        <dbReference type="SAM" id="Phobius"/>
    </source>
</evidence>
<protein>
    <submittedName>
        <fullName evidence="2">Uncharacterized protein</fullName>
    </submittedName>
</protein>
<sequence>MFGIVYLMVVTVALIVAMASGAVISLLLALAASVAGATFAACLRWPEPMIWLAQLAAPVVLLIGLTAARLFDRLAREANFRHRRRSAENFWPDA</sequence>
<accession>A0A1R3U2Z2</accession>
<evidence type="ECO:0000313" key="3">
    <source>
        <dbReference type="Proteomes" id="UP000187891"/>
    </source>
</evidence>
<evidence type="ECO:0000313" key="2">
    <source>
        <dbReference type="EMBL" id="SCX30974.1"/>
    </source>
</evidence>
<dbReference type="Proteomes" id="UP000187891">
    <property type="component" value="Unassembled WGS sequence"/>
</dbReference>
<dbReference type="AlphaFoldDB" id="A0A1R3U2Z2"/>